<organism evidence="1 2">
    <name type="scientific">Operophtera brumata</name>
    <name type="common">Winter moth</name>
    <name type="synonym">Phalaena brumata</name>
    <dbReference type="NCBI Taxonomy" id="104452"/>
    <lineage>
        <taxon>Eukaryota</taxon>
        <taxon>Metazoa</taxon>
        <taxon>Ecdysozoa</taxon>
        <taxon>Arthropoda</taxon>
        <taxon>Hexapoda</taxon>
        <taxon>Insecta</taxon>
        <taxon>Pterygota</taxon>
        <taxon>Neoptera</taxon>
        <taxon>Endopterygota</taxon>
        <taxon>Lepidoptera</taxon>
        <taxon>Glossata</taxon>
        <taxon>Ditrysia</taxon>
        <taxon>Geometroidea</taxon>
        <taxon>Geometridae</taxon>
        <taxon>Larentiinae</taxon>
        <taxon>Operophtera</taxon>
    </lineage>
</organism>
<dbReference type="Proteomes" id="UP000037510">
    <property type="component" value="Unassembled WGS sequence"/>
</dbReference>
<dbReference type="AlphaFoldDB" id="A0A0L7KQ75"/>
<proteinExistence type="predicted"/>
<gene>
    <name evidence="1" type="ORF">OBRU01_22639</name>
</gene>
<feature type="non-terminal residue" evidence="1">
    <location>
        <position position="1"/>
    </location>
</feature>
<feature type="non-terminal residue" evidence="1">
    <location>
        <position position="263"/>
    </location>
</feature>
<reference evidence="1 2" key="1">
    <citation type="journal article" date="2015" name="Genome Biol. Evol.">
        <title>The genome of winter moth (Operophtera brumata) provides a genomic perspective on sexual dimorphism and phenology.</title>
        <authorList>
            <person name="Derks M.F."/>
            <person name="Smit S."/>
            <person name="Salis L."/>
            <person name="Schijlen E."/>
            <person name="Bossers A."/>
            <person name="Mateman C."/>
            <person name="Pijl A.S."/>
            <person name="de Ridder D."/>
            <person name="Groenen M.A."/>
            <person name="Visser M.E."/>
            <person name="Megens H.J."/>
        </authorList>
    </citation>
    <scope>NUCLEOTIDE SEQUENCE [LARGE SCALE GENOMIC DNA]</scope>
    <source>
        <strain evidence="1">WM2013NL</strain>
        <tissue evidence="1">Head and thorax</tissue>
    </source>
</reference>
<evidence type="ECO:0000313" key="2">
    <source>
        <dbReference type="Proteomes" id="UP000037510"/>
    </source>
</evidence>
<keyword evidence="1" id="KW-0695">RNA-directed DNA polymerase</keyword>
<keyword evidence="1" id="KW-0808">Transferase</keyword>
<name>A0A0L7KQ75_OPEBR</name>
<comment type="caution">
    <text evidence="1">The sequence shown here is derived from an EMBL/GenBank/DDBJ whole genome shotgun (WGS) entry which is preliminary data.</text>
</comment>
<sequence length="263" mass="29774">CRDADLIPLCVRIKSRSDIPGSASILRQASVKLLRKYGTLDIGFIRHKRNCIGGVLVHTDFDICDRITYLQAQRSGELSAFKQNRKFESLLSKQKRVVPYQGDNSLVTRTVINLSQKVLNDSALKVLEKGLNFAPTTKRIPYEKVIGNVEEVIRYNMIPLGDSECLRQDIAFILRHAKPPEPNITDEELVALRDLRQDTDLMILKADKGNATVVMDVTQYEEKILSLLEDGSIYKPVNYNPTARTHRSTQKIIKESLHAIGEE</sequence>
<evidence type="ECO:0000313" key="1">
    <source>
        <dbReference type="EMBL" id="KOB65442.1"/>
    </source>
</evidence>
<dbReference type="EMBL" id="JTDY01007135">
    <property type="protein sequence ID" value="KOB65442.1"/>
    <property type="molecule type" value="Genomic_DNA"/>
</dbReference>
<keyword evidence="2" id="KW-1185">Reference proteome</keyword>
<keyword evidence="1" id="KW-0548">Nucleotidyltransferase</keyword>
<accession>A0A0L7KQ75</accession>
<dbReference type="GO" id="GO:0003964">
    <property type="term" value="F:RNA-directed DNA polymerase activity"/>
    <property type="evidence" value="ECO:0007669"/>
    <property type="project" value="UniProtKB-KW"/>
</dbReference>
<protein>
    <submittedName>
        <fullName evidence="1">Putative reverse transcriptase</fullName>
    </submittedName>
</protein>